<dbReference type="Pfam" id="PF21405">
    <property type="entry name" value="AMG1_II"/>
    <property type="match status" value="1"/>
</dbReference>
<evidence type="ECO:0000256" key="5">
    <source>
        <dbReference type="ARBA" id="ARBA00012731"/>
    </source>
</evidence>
<name>A0AAV8UP90_9RHOD</name>
<dbReference type="PANTHER" id="PTHR45955:SF1">
    <property type="entry name" value="PHOSPHOACETYLGLUCOSAMINE MUTASE"/>
    <property type="match status" value="1"/>
</dbReference>
<feature type="domain" description="Alpha-D-phosphohexomutase alpha/beta/alpha" evidence="11">
    <location>
        <begin position="48"/>
        <end position="91"/>
    </location>
</feature>
<dbReference type="InterPro" id="IPR005844">
    <property type="entry name" value="A-D-PHexomutase_a/b/a-I"/>
</dbReference>
<comment type="caution">
    <text evidence="14">The sequence shown here is derived from an EMBL/GenBank/DDBJ whole genome shotgun (WGS) entry which is preliminary data.</text>
</comment>
<comment type="similarity">
    <text evidence="4">Belongs to the phosphohexose mutase family.</text>
</comment>
<keyword evidence="8" id="KW-0413">Isomerase</keyword>
<dbReference type="EMBL" id="JAMWBK010000006">
    <property type="protein sequence ID" value="KAJ8904370.1"/>
    <property type="molecule type" value="Genomic_DNA"/>
</dbReference>
<dbReference type="InterPro" id="IPR049023">
    <property type="entry name" value="AMG1_II"/>
</dbReference>
<keyword evidence="6" id="KW-0479">Metal-binding</keyword>
<sequence>MDCLKRTPDRFLWYGTGGFRGDASVVEPAFARCGALACLRSKVLGGSVVGVMVTASHNPERDNGLKITEQDGRMLTQSWEALAEKCVNAEDGVESLNEILKSFPESQQSNRAVVVVGRDTRESSHKLSELVLAGASAFDSEVHDVGEVTTPELHWIVRSRNSSSALPAYRDAMASALSSGIQGLSVDCANGIGALALKDIAGRARISGISIFNDRKDKGINLNCGADYVQKENTVPVGHIPADRSASLDGDADRMVYYRSQDDLFELVDGDKILAFVMRHLNGMNDLKTLRIGAVYTAYTNGACVAYLRTMSSLELVCAKTGVKHLEEEARKFDIGAYWEPNGHGTVLFSDQATTLLKSTGTIDPLQTANQAVGDGIANLIMLETLFAQTSGGFASLTGIFRSFPSCNAVVKVSDKSKFQTEDADEQKCTYMLSISMSQVDRQKALVVHCQARRGFCFPYMVQKRLAESTHMDMIPGQREHLVGNF</sequence>
<dbReference type="GO" id="GO:0006048">
    <property type="term" value="P:UDP-N-acetylglucosamine biosynthetic process"/>
    <property type="evidence" value="ECO:0007669"/>
    <property type="project" value="TreeGrafter"/>
</dbReference>
<dbReference type="SUPFAM" id="SSF53738">
    <property type="entry name" value="Phosphoglucomutase, first 3 domains"/>
    <property type="match status" value="3"/>
</dbReference>
<keyword evidence="15" id="KW-1185">Reference proteome</keyword>
<dbReference type="PROSITE" id="PS00710">
    <property type="entry name" value="PGM_PMM"/>
    <property type="match status" value="1"/>
</dbReference>
<comment type="pathway">
    <text evidence="3">Nucleotide-sugar biosynthesis; UDP-N-acetyl-alpha-D-glucosamine biosynthesis; N-acetyl-alpha-D-glucosamine 1-phosphate from alpha-D-glucosamine 6-phosphate (route I): step 2/2.</text>
</comment>
<evidence type="ECO:0000259" key="12">
    <source>
        <dbReference type="Pfam" id="PF21404"/>
    </source>
</evidence>
<dbReference type="GO" id="GO:0005975">
    <property type="term" value="P:carbohydrate metabolic process"/>
    <property type="evidence" value="ECO:0007669"/>
    <property type="project" value="InterPro"/>
</dbReference>
<dbReference type="InterPro" id="IPR016055">
    <property type="entry name" value="A-D-PHexomutase_a/b/a-I/II/III"/>
</dbReference>
<evidence type="ECO:0000259" key="11">
    <source>
        <dbReference type="Pfam" id="PF02878"/>
    </source>
</evidence>
<dbReference type="GO" id="GO:0004610">
    <property type="term" value="F:phosphoacetylglucosamine mutase activity"/>
    <property type="evidence" value="ECO:0007669"/>
    <property type="project" value="UniProtKB-EC"/>
</dbReference>
<evidence type="ECO:0000313" key="14">
    <source>
        <dbReference type="EMBL" id="KAJ8904370.1"/>
    </source>
</evidence>
<feature type="domain" description="Alpha-D-phosphohexomutase alpha/beta/alpha" evidence="11">
    <location>
        <begin position="107"/>
        <end position="163"/>
    </location>
</feature>
<comment type="cofactor">
    <cofactor evidence="2">
        <name>Mg(2+)</name>
        <dbReference type="ChEBI" id="CHEBI:18420"/>
    </cofactor>
</comment>
<dbReference type="InterPro" id="IPR016066">
    <property type="entry name" value="A-D-PHexomutase_CS"/>
</dbReference>
<evidence type="ECO:0000256" key="1">
    <source>
        <dbReference type="ARBA" id="ARBA00000558"/>
    </source>
</evidence>
<evidence type="ECO:0000256" key="7">
    <source>
        <dbReference type="ARBA" id="ARBA00022842"/>
    </source>
</evidence>
<evidence type="ECO:0000313" key="15">
    <source>
        <dbReference type="Proteomes" id="UP001157974"/>
    </source>
</evidence>
<evidence type="ECO:0000256" key="10">
    <source>
        <dbReference type="ARBA" id="ARBA00032065"/>
    </source>
</evidence>
<evidence type="ECO:0000256" key="4">
    <source>
        <dbReference type="ARBA" id="ARBA00010231"/>
    </source>
</evidence>
<evidence type="ECO:0000256" key="9">
    <source>
        <dbReference type="ARBA" id="ARBA00031926"/>
    </source>
</evidence>
<evidence type="ECO:0000259" key="13">
    <source>
        <dbReference type="Pfam" id="PF21405"/>
    </source>
</evidence>
<dbReference type="PRINTS" id="PR00509">
    <property type="entry name" value="PGMPMM"/>
</dbReference>
<gene>
    <name evidence="14" type="ORF">NDN08_000889</name>
</gene>
<dbReference type="PANTHER" id="PTHR45955">
    <property type="entry name" value="PHOSPHOACETYLGLUCOSAMINE MUTASE"/>
    <property type="match status" value="1"/>
</dbReference>
<accession>A0AAV8UP90</accession>
<feature type="domain" description="Phosphoacetylglucosamine mutase AMG1" evidence="12">
    <location>
        <begin position="269"/>
        <end position="389"/>
    </location>
</feature>
<dbReference type="Pfam" id="PF02878">
    <property type="entry name" value="PGM_PMM_I"/>
    <property type="match status" value="2"/>
</dbReference>
<protein>
    <recommendedName>
        <fullName evidence="5">phosphoacetylglucosamine mutase</fullName>
        <ecNumber evidence="5">5.4.2.3</ecNumber>
    </recommendedName>
    <alternativeName>
        <fullName evidence="10">Acetylglucosamine phosphomutase</fullName>
    </alternativeName>
    <alternativeName>
        <fullName evidence="9">N-acetylglucosamine-phosphate mutase</fullName>
    </alternativeName>
</protein>
<evidence type="ECO:0000256" key="8">
    <source>
        <dbReference type="ARBA" id="ARBA00023235"/>
    </source>
</evidence>
<dbReference type="Pfam" id="PF21404">
    <property type="entry name" value="AMG1_III"/>
    <property type="match status" value="1"/>
</dbReference>
<proteinExistence type="inferred from homology"/>
<dbReference type="InterPro" id="IPR005841">
    <property type="entry name" value="Alpha-D-phosphohexomutase_SF"/>
</dbReference>
<organism evidence="14 15">
    <name type="scientific">Rhodosorus marinus</name>
    <dbReference type="NCBI Taxonomy" id="101924"/>
    <lineage>
        <taxon>Eukaryota</taxon>
        <taxon>Rhodophyta</taxon>
        <taxon>Stylonematophyceae</taxon>
        <taxon>Stylonematales</taxon>
        <taxon>Stylonemataceae</taxon>
        <taxon>Rhodosorus</taxon>
    </lineage>
</organism>
<dbReference type="FunFam" id="3.40.120.10:FF:000013">
    <property type="entry name" value="Phosphoacetylglucosamine mutase"/>
    <property type="match status" value="1"/>
</dbReference>
<dbReference type="InterPro" id="IPR049022">
    <property type="entry name" value="AMG1_III"/>
</dbReference>
<keyword evidence="7" id="KW-0460">Magnesium</keyword>
<dbReference type="AlphaFoldDB" id="A0AAV8UP90"/>
<evidence type="ECO:0000256" key="6">
    <source>
        <dbReference type="ARBA" id="ARBA00022723"/>
    </source>
</evidence>
<dbReference type="GO" id="GO:0000287">
    <property type="term" value="F:magnesium ion binding"/>
    <property type="evidence" value="ECO:0007669"/>
    <property type="project" value="InterPro"/>
</dbReference>
<dbReference type="Proteomes" id="UP001157974">
    <property type="component" value="Unassembled WGS sequence"/>
</dbReference>
<feature type="domain" description="Phosphoacetylglucosamine mutase AMG1" evidence="13">
    <location>
        <begin position="182"/>
        <end position="256"/>
    </location>
</feature>
<evidence type="ECO:0000256" key="3">
    <source>
        <dbReference type="ARBA" id="ARBA00004865"/>
    </source>
</evidence>
<dbReference type="EC" id="5.4.2.3" evidence="5"/>
<comment type="catalytic activity">
    <reaction evidence="1">
        <text>N-acetyl-alpha-D-glucosamine 1-phosphate = N-acetyl-D-glucosamine 6-phosphate</text>
        <dbReference type="Rhea" id="RHEA:23804"/>
        <dbReference type="ChEBI" id="CHEBI:57513"/>
        <dbReference type="ChEBI" id="CHEBI:57776"/>
        <dbReference type="EC" id="5.4.2.3"/>
    </reaction>
</comment>
<dbReference type="Gene3D" id="3.40.120.10">
    <property type="entry name" value="Alpha-D-Glucose-1,6-Bisphosphate, subunit A, domain 3"/>
    <property type="match status" value="3"/>
</dbReference>
<reference evidence="14 15" key="1">
    <citation type="journal article" date="2023" name="Nat. Commun.">
        <title>Origin of minicircular mitochondrial genomes in red algae.</title>
        <authorList>
            <person name="Lee Y."/>
            <person name="Cho C.H."/>
            <person name="Lee Y.M."/>
            <person name="Park S.I."/>
            <person name="Yang J.H."/>
            <person name="West J.A."/>
            <person name="Bhattacharya D."/>
            <person name="Yoon H.S."/>
        </authorList>
    </citation>
    <scope>NUCLEOTIDE SEQUENCE [LARGE SCALE GENOMIC DNA]</scope>
    <source>
        <strain evidence="14 15">CCMP1338</strain>
        <tissue evidence="14">Whole cell</tissue>
    </source>
</reference>
<evidence type="ECO:0000256" key="2">
    <source>
        <dbReference type="ARBA" id="ARBA00001946"/>
    </source>
</evidence>